<dbReference type="EnsemblPlants" id="AET3Gv20526600.5">
    <property type="protein sequence ID" value="AET3Gv20526600.5"/>
    <property type="gene ID" value="AET3Gv20526600"/>
</dbReference>
<dbReference type="PROSITE" id="PS51795">
    <property type="entry name" value="ZF_FLZ"/>
    <property type="match status" value="1"/>
</dbReference>
<reference evidence="6" key="3">
    <citation type="journal article" date="2017" name="Nature">
        <title>Genome sequence of the progenitor of the wheat D genome Aegilops tauschii.</title>
        <authorList>
            <person name="Luo M.C."/>
            <person name="Gu Y.Q."/>
            <person name="Puiu D."/>
            <person name="Wang H."/>
            <person name="Twardziok S.O."/>
            <person name="Deal K.R."/>
            <person name="Huo N."/>
            <person name="Zhu T."/>
            <person name="Wang L."/>
            <person name="Wang Y."/>
            <person name="McGuire P.E."/>
            <person name="Liu S."/>
            <person name="Long H."/>
            <person name="Ramasamy R.K."/>
            <person name="Rodriguez J.C."/>
            <person name="Van S.L."/>
            <person name="Yuan L."/>
            <person name="Wang Z."/>
            <person name="Xia Z."/>
            <person name="Xiao L."/>
            <person name="Anderson O.D."/>
            <person name="Ouyang S."/>
            <person name="Liang Y."/>
            <person name="Zimin A.V."/>
            <person name="Pertea G."/>
            <person name="Qi P."/>
            <person name="Bennetzen J.L."/>
            <person name="Dai X."/>
            <person name="Dawson M.W."/>
            <person name="Muller H.G."/>
            <person name="Kugler K."/>
            <person name="Rivarola-Duarte L."/>
            <person name="Spannagl M."/>
            <person name="Mayer K.F.X."/>
            <person name="Lu F.H."/>
            <person name="Bevan M.W."/>
            <person name="Leroy P."/>
            <person name="Li P."/>
            <person name="You F.M."/>
            <person name="Sun Q."/>
            <person name="Liu Z."/>
            <person name="Lyons E."/>
            <person name="Wicker T."/>
            <person name="Salzberg S.L."/>
            <person name="Devos K.M."/>
            <person name="Dvorak J."/>
        </authorList>
    </citation>
    <scope>NUCLEOTIDE SEQUENCE [LARGE SCALE GENOMIC DNA]</scope>
    <source>
        <strain evidence="6">cv. AL8/78</strain>
    </source>
</reference>
<evidence type="ECO:0000313" key="6">
    <source>
        <dbReference type="EnsemblPlants" id="AET3Gv20526600.5"/>
    </source>
</evidence>
<reference evidence="6" key="5">
    <citation type="journal article" date="2021" name="G3 (Bethesda)">
        <title>Aegilops tauschii genome assembly Aet v5.0 features greater sequence contiguity and improved annotation.</title>
        <authorList>
            <person name="Wang L."/>
            <person name="Zhu T."/>
            <person name="Rodriguez J.C."/>
            <person name="Deal K.R."/>
            <person name="Dubcovsky J."/>
            <person name="McGuire P.E."/>
            <person name="Lux T."/>
            <person name="Spannagl M."/>
            <person name="Mayer K.F.X."/>
            <person name="Baldrich P."/>
            <person name="Meyers B.C."/>
            <person name="Huo N."/>
            <person name="Gu Y.Q."/>
            <person name="Zhou H."/>
            <person name="Devos K.M."/>
            <person name="Bennetzen J.L."/>
            <person name="Unver T."/>
            <person name="Budak H."/>
            <person name="Gulick P.J."/>
            <person name="Galiba G."/>
            <person name="Kalapos B."/>
            <person name="Nelson D.R."/>
            <person name="Li P."/>
            <person name="You F.M."/>
            <person name="Luo M.C."/>
            <person name="Dvorak J."/>
        </authorList>
    </citation>
    <scope>NUCLEOTIDE SEQUENCE [LARGE SCALE GENOMIC DNA]</scope>
    <source>
        <strain evidence="6">cv. AL8/78</strain>
    </source>
</reference>
<organism evidence="6 7">
    <name type="scientific">Aegilops tauschii subsp. strangulata</name>
    <name type="common">Goatgrass</name>
    <dbReference type="NCBI Taxonomy" id="200361"/>
    <lineage>
        <taxon>Eukaryota</taxon>
        <taxon>Viridiplantae</taxon>
        <taxon>Streptophyta</taxon>
        <taxon>Embryophyta</taxon>
        <taxon>Tracheophyta</taxon>
        <taxon>Spermatophyta</taxon>
        <taxon>Magnoliopsida</taxon>
        <taxon>Liliopsida</taxon>
        <taxon>Poales</taxon>
        <taxon>Poaceae</taxon>
        <taxon>BOP clade</taxon>
        <taxon>Pooideae</taxon>
        <taxon>Triticodae</taxon>
        <taxon>Triticeae</taxon>
        <taxon>Triticinae</taxon>
        <taxon>Aegilops</taxon>
    </lineage>
</organism>
<comment type="similarity">
    <text evidence="1">Belongs to the FLZ family.</text>
</comment>
<dbReference type="InterPro" id="IPR044593">
    <property type="entry name" value="FLZ8/MARD1"/>
</dbReference>
<feature type="region of interest" description="Disordered" evidence="4">
    <location>
        <begin position="32"/>
        <end position="58"/>
    </location>
</feature>
<evidence type="ECO:0000256" key="2">
    <source>
        <dbReference type="ARBA" id="ARBA00022723"/>
    </source>
</evidence>
<reference evidence="7" key="2">
    <citation type="journal article" date="2017" name="Nat. Plants">
        <title>The Aegilops tauschii genome reveals multiple impacts of transposons.</title>
        <authorList>
            <person name="Zhao G."/>
            <person name="Zou C."/>
            <person name="Li K."/>
            <person name="Wang K."/>
            <person name="Li T."/>
            <person name="Gao L."/>
            <person name="Zhang X."/>
            <person name="Wang H."/>
            <person name="Yang Z."/>
            <person name="Liu X."/>
            <person name="Jiang W."/>
            <person name="Mao L."/>
            <person name="Kong X."/>
            <person name="Jiao Y."/>
            <person name="Jia J."/>
        </authorList>
    </citation>
    <scope>NUCLEOTIDE SEQUENCE [LARGE SCALE GENOMIC DNA]</scope>
    <source>
        <strain evidence="7">cv. AL8/78</strain>
    </source>
</reference>
<dbReference type="PANTHER" id="PTHR46443:SF5">
    <property type="entry name" value="OS01G0593200 PROTEIN"/>
    <property type="match status" value="1"/>
</dbReference>
<proteinExistence type="inferred from homology"/>
<dbReference type="InterPro" id="IPR007650">
    <property type="entry name" value="Zf-FLZ_dom"/>
</dbReference>
<accession>A0A453EZQ3</accession>
<evidence type="ECO:0000256" key="3">
    <source>
        <dbReference type="PROSITE-ProRule" id="PRU01131"/>
    </source>
</evidence>
<reference evidence="6" key="4">
    <citation type="submission" date="2019-03" db="UniProtKB">
        <authorList>
            <consortium name="EnsemblPlants"/>
        </authorList>
    </citation>
    <scope>IDENTIFICATION</scope>
</reference>
<evidence type="ECO:0000256" key="1">
    <source>
        <dbReference type="ARBA" id="ARBA00009374"/>
    </source>
</evidence>
<feature type="region of interest" description="Disordered" evidence="4">
    <location>
        <begin position="340"/>
        <end position="359"/>
    </location>
</feature>
<sequence length="368" mass="40656">GPTTTYWSQKFSHKPFLPSLSPLRPISSYLSVTLPPPSSRVRSSSPPRPAVRGEERRGDQGDLPFFFFTREPLPLRLRGNRTIREARTVVKQSDQMAAESSVPQTSSESAAHKMGFFRVPDLLVKLSTKCLIELDAVRSPTSPLDLKLFTGLATKSPRSSFLDAGAVSQNQKILLGDRVGLGLVDSLSDENNPTPLGSRKVLLGSEMRITDNLTRKNSSTAPNQAGLLEQKDENMSDGLNGSIMSLDDIVNSEDYTCVVTRGPNPRTTHIFGDRVFEFQAEQLIPDEGGCEESLAPHLNGDTMSFCCFCGDKLKEGKDIYIYQGDKAFCSMECRENFMEDEMEGEPSIGHSDPSGPSFDNRRIFHLIQ</sequence>
<dbReference type="Pfam" id="PF04570">
    <property type="entry name" value="zf-FLZ"/>
    <property type="match status" value="1"/>
</dbReference>
<dbReference type="STRING" id="200361.A0A453EZQ3"/>
<reference evidence="7" key="1">
    <citation type="journal article" date="2014" name="Science">
        <title>Ancient hybridizations among the ancestral genomes of bread wheat.</title>
        <authorList>
            <consortium name="International Wheat Genome Sequencing Consortium,"/>
            <person name="Marcussen T."/>
            <person name="Sandve S.R."/>
            <person name="Heier L."/>
            <person name="Spannagl M."/>
            <person name="Pfeifer M."/>
            <person name="Jakobsen K.S."/>
            <person name="Wulff B.B."/>
            <person name="Steuernagel B."/>
            <person name="Mayer K.F."/>
            <person name="Olsen O.A."/>
        </authorList>
    </citation>
    <scope>NUCLEOTIDE SEQUENCE [LARGE SCALE GENOMIC DNA]</scope>
    <source>
        <strain evidence="7">cv. AL8/78</strain>
    </source>
</reference>
<dbReference type="PANTHER" id="PTHR46443">
    <property type="entry name" value="FCS-LIKE ZINC FINGER 8"/>
    <property type="match status" value="1"/>
</dbReference>
<dbReference type="Gramene" id="AET3Gv20526600.5">
    <property type="protein sequence ID" value="AET3Gv20526600.5"/>
    <property type="gene ID" value="AET3Gv20526600"/>
</dbReference>
<feature type="domain" description="FLZ-type" evidence="5">
    <location>
        <begin position="301"/>
        <end position="345"/>
    </location>
</feature>
<protein>
    <recommendedName>
        <fullName evidence="5">FLZ-type domain-containing protein</fullName>
    </recommendedName>
</protein>
<evidence type="ECO:0000313" key="7">
    <source>
        <dbReference type="Proteomes" id="UP000015105"/>
    </source>
</evidence>
<evidence type="ECO:0000259" key="5">
    <source>
        <dbReference type="PROSITE" id="PS51795"/>
    </source>
</evidence>
<dbReference type="Proteomes" id="UP000015105">
    <property type="component" value="Chromosome 3D"/>
</dbReference>
<name>A0A453EZQ3_AEGTS</name>
<dbReference type="AlphaFoldDB" id="A0A453EZQ3"/>
<dbReference type="GO" id="GO:0046872">
    <property type="term" value="F:metal ion binding"/>
    <property type="evidence" value="ECO:0007669"/>
    <property type="project" value="UniProtKB-KW"/>
</dbReference>
<evidence type="ECO:0000256" key="4">
    <source>
        <dbReference type="SAM" id="MobiDB-lite"/>
    </source>
</evidence>
<keyword evidence="2" id="KW-0479">Metal-binding</keyword>
<keyword evidence="7" id="KW-1185">Reference proteome</keyword>
<feature type="zinc finger region" description="FLZ-type" evidence="3">
    <location>
        <begin position="301"/>
        <end position="345"/>
    </location>
</feature>